<dbReference type="InParanoid" id="A0A3M0CUH6"/>
<dbReference type="InterPro" id="IPR017911">
    <property type="entry name" value="MacB-like_ATP-bd"/>
</dbReference>
<dbReference type="PANTHER" id="PTHR24220:SF685">
    <property type="entry name" value="ABC TRANSPORTER RELATED"/>
    <property type="match status" value="1"/>
</dbReference>
<dbReference type="Proteomes" id="UP000271227">
    <property type="component" value="Unassembled WGS sequence"/>
</dbReference>
<feature type="domain" description="ABC transporter" evidence="6">
    <location>
        <begin position="7"/>
        <end position="239"/>
    </location>
</feature>
<dbReference type="EMBL" id="REFR01000001">
    <property type="protein sequence ID" value="RMB13071.1"/>
    <property type="molecule type" value="Genomic_DNA"/>
</dbReference>
<dbReference type="InterPro" id="IPR015854">
    <property type="entry name" value="ABC_transpr_LolD-like"/>
</dbReference>
<dbReference type="SMART" id="SM00382">
    <property type="entry name" value="AAA"/>
    <property type="match status" value="1"/>
</dbReference>
<dbReference type="InterPro" id="IPR003593">
    <property type="entry name" value="AAA+_ATPase"/>
</dbReference>
<dbReference type="OrthoDB" id="9802264at2"/>
<dbReference type="InterPro" id="IPR027417">
    <property type="entry name" value="P-loop_NTPase"/>
</dbReference>
<dbReference type="Gene3D" id="3.40.50.300">
    <property type="entry name" value="P-loop containing nucleotide triphosphate hydrolases"/>
    <property type="match status" value="1"/>
</dbReference>
<dbReference type="InterPro" id="IPR017871">
    <property type="entry name" value="ABC_transporter-like_CS"/>
</dbReference>
<evidence type="ECO:0000259" key="6">
    <source>
        <dbReference type="PROSITE" id="PS50893"/>
    </source>
</evidence>
<keyword evidence="2" id="KW-1003">Cell membrane</keyword>
<comment type="similarity">
    <text evidence="5">Belongs to the ABC transporter superfamily. Macrolide exporter (TC 3.A.1.122) family.</text>
</comment>
<dbReference type="GO" id="GO:0016887">
    <property type="term" value="F:ATP hydrolysis activity"/>
    <property type="evidence" value="ECO:0007669"/>
    <property type="project" value="InterPro"/>
</dbReference>
<keyword evidence="2" id="KW-0997">Cell inner membrane</keyword>
<evidence type="ECO:0000313" key="8">
    <source>
        <dbReference type="Proteomes" id="UP000271227"/>
    </source>
</evidence>
<keyword evidence="2" id="KW-0472">Membrane</keyword>
<protein>
    <submittedName>
        <fullName evidence="7">Putative ABC transport system ATP-binding protein</fullName>
    </submittedName>
</protein>
<dbReference type="PROSITE" id="PS50893">
    <property type="entry name" value="ABC_TRANSPORTER_2"/>
    <property type="match status" value="1"/>
</dbReference>
<gene>
    <name evidence="7" type="ORF">BXY39_0065</name>
</gene>
<dbReference type="PANTHER" id="PTHR24220">
    <property type="entry name" value="IMPORT ATP-BINDING PROTEIN"/>
    <property type="match status" value="1"/>
</dbReference>
<dbReference type="AlphaFoldDB" id="A0A3M0CUH6"/>
<name>A0A3M0CUH6_9PROT</name>
<comment type="caution">
    <text evidence="7">The sequence shown here is derived from an EMBL/GenBank/DDBJ whole genome shotgun (WGS) entry which is preliminary data.</text>
</comment>
<dbReference type="FunFam" id="3.40.50.300:FF:000032">
    <property type="entry name" value="Export ABC transporter ATP-binding protein"/>
    <property type="match status" value="1"/>
</dbReference>
<evidence type="ECO:0000313" key="7">
    <source>
        <dbReference type="EMBL" id="RMB13071.1"/>
    </source>
</evidence>
<dbReference type="GO" id="GO:0005524">
    <property type="term" value="F:ATP binding"/>
    <property type="evidence" value="ECO:0007669"/>
    <property type="project" value="UniProtKB-KW"/>
</dbReference>
<dbReference type="CDD" id="cd03255">
    <property type="entry name" value="ABC_MJ0796_LolCDE_FtsE"/>
    <property type="match status" value="1"/>
</dbReference>
<accession>A0A3M0CUH6</accession>
<keyword evidence="8" id="KW-1185">Reference proteome</keyword>
<dbReference type="SUPFAM" id="SSF52540">
    <property type="entry name" value="P-loop containing nucleoside triphosphate hydrolases"/>
    <property type="match status" value="1"/>
</dbReference>
<dbReference type="GO" id="GO:0022857">
    <property type="term" value="F:transmembrane transporter activity"/>
    <property type="evidence" value="ECO:0007669"/>
    <property type="project" value="TreeGrafter"/>
</dbReference>
<evidence type="ECO:0000256" key="1">
    <source>
        <dbReference type="ARBA" id="ARBA00022448"/>
    </source>
</evidence>
<keyword evidence="1" id="KW-0813">Transport</keyword>
<dbReference type="Pfam" id="PF00005">
    <property type="entry name" value="ABC_tran"/>
    <property type="match status" value="1"/>
</dbReference>
<evidence type="ECO:0000256" key="4">
    <source>
        <dbReference type="ARBA" id="ARBA00022840"/>
    </source>
</evidence>
<sequence>MSDPALIDLRNVSKRYRRPDGPSFDALKGVTCSIPASSMTAIVGRSGSGKSTLLHLIAGLDHPSTGSVDVSGVSLGALSEDRLAKWRGSQVGVVFQFFQLLPTLTILENILLAMDFVGAVPARDRRSRALALLDRVGIADQADKLPGTLSGGQQQRAAIARAIANDPKLLVADEPTGNLDTDSAATVMGLLTALADDGRAVIVVTHDNDVAARADRLIRLSDGMIVEDRAKQDKTRVGAQ</sequence>
<keyword evidence="3" id="KW-0547">Nucleotide-binding</keyword>
<dbReference type="InterPro" id="IPR003439">
    <property type="entry name" value="ABC_transporter-like_ATP-bd"/>
</dbReference>
<dbReference type="GO" id="GO:0005886">
    <property type="term" value="C:plasma membrane"/>
    <property type="evidence" value="ECO:0007669"/>
    <property type="project" value="TreeGrafter"/>
</dbReference>
<dbReference type="PROSITE" id="PS00211">
    <property type="entry name" value="ABC_TRANSPORTER_1"/>
    <property type="match status" value="1"/>
</dbReference>
<proteinExistence type="inferred from homology"/>
<organism evidence="7 8">
    <name type="scientific">Eilatimonas milleporae</name>
    <dbReference type="NCBI Taxonomy" id="911205"/>
    <lineage>
        <taxon>Bacteria</taxon>
        <taxon>Pseudomonadati</taxon>
        <taxon>Pseudomonadota</taxon>
        <taxon>Alphaproteobacteria</taxon>
        <taxon>Kordiimonadales</taxon>
        <taxon>Kordiimonadaceae</taxon>
        <taxon>Eilatimonas</taxon>
    </lineage>
</organism>
<keyword evidence="4 7" id="KW-0067">ATP-binding</keyword>
<evidence type="ECO:0000256" key="5">
    <source>
        <dbReference type="ARBA" id="ARBA00038388"/>
    </source>
</evidence>
<evidence type="ECO:0000256" key="2">
    <source>
        <dbReference type="ARBA" id="ARBA00022519"/>
    </source>
</evidence>
<evidence type="ECO:0000256" key="3">
    <source>
        <dbReference type="ARBA" id="ARBA00022741"/>
    </source>
</evidence>
<dbReference type="GO" id="GO:0098796">
    <property type="term" value="C:membrane protein complex"/>
    <property type="evidence" value="ECO:0007669"/>
    <property type="project" value="UniProtKB-ARBA"/>
</dbReference>
<reference evidence="7 8" key="1">
    <citation type="submission" date="2018-10" db="EMBL/GenBank/DDBJ databases">
        <title>Genomic Encyclopedia of Archaeal and Bacterial Type Strains, Phase II (KMG-II): from individual species to whole genera.</title>
        <authorList>
            <person name="Goeker M."/>
        </authorList>
    </citation>
    <scope>NUCLEOTIDE SEQUENCE [LARGE SCALE GENOMIC DNA]</scope>
    <source>
        <strain evidence="7 8">DSM 25217</strain>
    </source>
</reference>